<dbReference type="InterPro" id="IPR005119">
    <property type="entry name" value="LysR_subst-bd"/>
</dbReference>
<dbReference type="GO" id="GO:0005829">
    <property type="term" value="C:cytosol"/>
    <property type="evidence" value="ECO:0007669"/>
    <property type="project" value="TreeGrafter"/>
</dbReference>
<accession>A0A375A7K3</accession>
<evidence type="ECO:0000259" key="5">
    <source>
        <dbReference type="PROSITE" id="PS50931"/>
    </source>
</evidence>
<evidence type="ECO:0000256" key="1">
    <source>
        <dbReference type="ARBA" id="ARBA00009437"/>
    </source>
</evidence>
<dbReference type="PANTHER" id="PTHR30419">
    <property type="entry name" value="HTH-TYPE TRANSCRIPTIONAL REGULATOR YBHD"/>
    <property type="match status" value="1"/>
</dbReference>
<keyword evidence="2" id="KW-0805">Transcription regulation</keyword>
<dbReference type="Gene3D" id="3.40.190.290">
    <property type="match status" value="1"/>
</dbReference>
<keyword evidence="4" id="KW-0804">Transcription</keyword>
<dbReference type="KEGG" id="daq:DAQ1742_00889"/>
<dbReference type="SUPFAM" id="SSF53850">
    <property type="entry name" value="Periplasmic binding protein-like II"/>
    <property type="match status" value="1"/>
</dbReference>
<feature type="domain" description="HTH lysR-type" evidence="5">
    <location>
        <begin position="9"/>
        <end position="66"/>
    </location>
</feature>
<evidence type="ECO:0000313" key="7">
    <source>
        <dbReference type="Proteomes" id="UP000294820"/>
    </source>
</evidence>
<evidence type="ECO:0000256" key="2">
    <source>
        <dbReference type="ARBA" id="ARBA00023015"/>
    </source>
</evidence>
<keyword evidence="3" id="KW-0238">DNA-binding</keyword>
<gene>
    <name evidence="6" type="primary">faeR</name>
    <name evidence="6" type="ORF">DAQ1742_00889</name>
</gene>
<dbReference type="EMBL" id="LT615367">
    <property type="protein sequence ID" value="SLM61951.1"/>
    <property type="molecule type" value="Genomic_DNA"/>
</dbReference>
<dbReference type="GO" id="GO:0003677">
    <property type="term" value="F:DNA binding"/>
    <property type="evidence" value="ECO:0007669"/>
    <property type="project" value="UniProtKB-KW"/>
</dbReference>
<dbReference type="PROSITE" id="PS50931">
    <property type="entry name" value="HTH_LYSR"/>
    <property type="match status" value="1"/>
</dbReference>
<organism evidence="6 7">
    <name type="scientific">Dickeya aquatica</name>
    <dbReference type="NCBI Taxonomy" id="1401087"/>
    <lineage>
        <taxon>Bacteria</taxon>
        <taxon>Pseudomonadati</taxon>
        <taxon>Pseudomonadota</taxon>
        <taxon>Gammaproteobacteria</taxon>
        <taxon>Enterobacterales</taxon>
        <taxon>Pectobacteriaceae</taxon>
        <taxon>Dickeya</taxon>
    </lineage>
</organism>
<dbReference type="FunFam" id="1.10.10.10:FF:000001">
    <property type="entry name" value="LysR family transcriptional regulator"/>
    <property type="match status" value="1"/>
</dbReference>
<dbReference type="InterPro" id="IPR000847">
    <property type="entry name" value="LysR_HTH_N"/>
</dbReference>
<keyword evidence="7" id="KW-1185">Reference proteome</keyword>
<protein>
    <submittedName>
        <fullName evidence="6">Aromatic hydrocarbon utilization transcriptional regulator (LysR family)</fullName>
    </submittedName>
</protein>
<reference evidence="6 7" key="1">
    <citation type="submission" date="2016-09" db="EMBL/GenBank/DDBJ databases">
        <authorList>
            <person name="Reverchon S."/>
            <person name="Nasser W."/>
            <person name="Leonard S."/>
            <person name="Brochier C."/>
            <person name="Duprey A."/>
        </authorList>
    </citation>
    <scope>NUCLEOTIDE SEQUENCE [LARGE SCALE GENOMIC DNA]</scope>
    <source>
        <strain evidence="6 7">174/2</strain>
    </source>
</reference>
<proteinExistence type="inferred from homology"/>
<dbReference type="Proteomes" id="UP000294820">
    <property type="component" value="Chromosome 1"/>
</dbReference>
<dbReference type="SUPFAM" id="SSF46785">
    <property type="entry name" value="Winged helix' DNA-binding domain"/>
    <property type="match status" value="1"/>
</dbReference>
<dbReference type="InterPro" id="IPR036388">
    <property type="entry name" value="WH-like_DNA-bd_sf"/>
</dbReference>
<dbReference type="PRINTS" id="PR00039">
    <property type="entry name" value="HTHLYSR"/>
</dbReference>
<dbReference type="Pfam" id="PF00126">
    <property type="entry name" value="HTH_1"/>
    <property type="match status" value="1"/>
</dbReference>
<dbReference type="GO" id="GO:0003700">
    <property type="term" value="F:DNA-binding transcription factor activity"/>
    <property type="evidence" value="ECO:0007669"/>
    <property type="project" value="InterPro"/>
</dbReference>
<dbReference type="InterPro" id="IPR036390">
    <property type="entry name" value="WH_DNA-bd_sf"/>
</dbReference>
<comment type="similarity">
    <text evidence="1">Belongs to the LysR transcriptional regulatory family.</text>
</comment>
<evidence type="ECO:0000256" key="3">
    <source>
        <dbReference type="ARBA" id="ARBA00023125"/>
    </source>
</evidence>
<evidence type="ECO:0000256" key="4">
    <source>
        <dbReference type="ARBA" id="ARBA00023163"/>
    </source>
</evidence>
<evidence type="ECO:0000313" key="6">
    <source>
        <dbReference type="EMBL" id="SLM61951.1"/>
    </source>
</evidence>
<dbReference type="CDD" id="cd05466">
    <property type="entry name" value="PBP2_LTTR_substrate"/>
    <property type="match status" value="1"/>
</dbReference>
<dbReference type="InterPro" id="IPR050950">
    <property type="entry name" value="HTH-type_LysR_regulators"/>
</dbReference>
<sequence>MVGIKIIMISIKRALYYHELVRKGSFTQAAKSLNISQAFLSQEISRLEQDLQRKLINRTTRQFSLTPFGQAFDDKVKPLIREYYDVEQFVQSYEESQDGALIVGVIPIFNRLKYYDVFTQFQQQHPNIELSFIDGVSRDLLEKVRNAQIHVSLSTPFDDYLQDPLFNHSVFLQDNLVAVMASVHPLAGEASLTLSQLAQERPIVPQKGTGEHAAVLTAFSRAGLEPTCFRECSNLDIIMDLVMHHGGVVFLCSSVAFSLKGYEIAIRPIATPIHRTFAVSYLKRSASIPMVRRFLDFMERHHPVLHTPDAGG</sequence>
<dbReference type="Gene3D" id="1.10.10.10">
    <property type="entry name" value="Winged helix-like DNA-binding domain superfamily/Winged helix DNA-binding domain"/>
    <property type="match status" value="1"/>
</dbReference>
<dbReference type="Pfam" id="PF03466">
    <property type="entry name" value="LysR_substrate"/>
    <property type="match status" value="1"/>
</dbReference>
<dbReference type="PANTHER" id="PTHR30419:SF28">
    <property type="entry name" value="HTH-TYPE TRANSCRIPTIONAL REGULATOR BSDA"/>
    <property type="match status" value="1"/>
</dbReference>
<name>A0A375A7K3_9GAMM</name>
<dbReference type="AlphaFoldDB" id="A0A375A7K3"/>